<evidence type="ECO:0000256" key="5">
    <source>
        <dbReference type="ARBA" id="ARBA00022631"/>
    </source>
</evidence>
<comment type="caution">
    <text evidence="10">The sequence shown here is derived from an EMBL/GenBank/DDBJ whole genome shotgun (WGS) entry which is preliminary data.</text>
</comment>
<dbReference type="GO" id="GO:0033971">
    <property type="term" value="F:hydroxyisourate hydrolase activity"/>
    <property type="evidence" value="ECO:0007669"/>
    <property type="project" value="UniProtKB-EC"/>
</dbReference>
<dbReference type="InterPro" id="IPR036817">
    <property type="entry name" value="Transthyretin/HIU_hydrolase_sf"/>
</dbReference>
<dbReference type="PRINTS" id="PR00189">
    <property type="entry name" value="TRNSTHYRETIN"/>
</dbReference>
<evidence type="ECO:0000256" key="6">
    <source>
        <dbReference type="ARBA" id="ARBA00022801"/>
    </source>
</evidence>
<dbReference type="PROSITE" id="PS00769">
    <property type="entry name" value="TRANSTHYRETIN_2"/>
    <property type="match status" value="1"/>
</dbReference>
<evidence type="ECO:0000259" key="9">
    <source>
        <dbReference type="Pfam" id="PF00576"/>
    </source>
</evidence>
<evidence type="ECO:0000313" key="10">
    <source>
        <dbReference type="EMBL" id="PLW78808.1"/>
    </source>
</evidence>
<dbReference type="EC" id="3.5.2.17" evidence="8"/>
<dbReference type="RefSeq" id="WP_101531893.1">
    <property type="nucleotide sequence ID" value="NZ_JBFHIU010000009.1"/>
</dbReference>
<dbReference type="NCBIfam" id="TIGR02962">
    <property type="entry name" value="hdxy_isourate"/>
    <property type="match status" value="1"/>
</dbReference>
<dbReference type="InterPro" id="IPR023419">
    <property type="entry name" value="Transthyretin_CS"/>
</dbReference>
<dbReference type="Proteomes" id="UP000234881">
    <property type="component" value="Unassembled WGS sequence"/>
</dbReference>
<feature type="domain" description="Transthyretin/hydroxyisourate hydrolase" evidence="9">
    <location>
        <begin position="5"/>
        <end position="116"/>
    </location>
</feature>
<dbReference type="Gene3D" id="2.60.40.180">
    <property type="entry name" value="Transthyretin/hydroxyisourate hydrolase domain"/>
    <property type="match status" value="1"/>
</dbReference>
<dbReference type="InterPro" id="IPR000895">
    <property type="entry name" value="Transthyretin/HIU_hydrolase"/>
</dbReference>
<evidence type="ECO:0000313" key="11">
    <source>
        <dbReference type="Proteomes" id="UP000234881"/>
    </source>
</evidence>
<sequence length="117" mass="12954">MSGYLTTHVLDTARGCPAAGMVVELYRLTDQTRTLVRSLVTNADGRTDEQILPESDFSIGRYELVFYAGAYLDASGVAPEEPRFLDVIPIRFGMSEATHYHVPLLISPFGYSTYRGS</sequence>
<dbReference type="PANTHER" id="PTHR10395:SF7">
    <property type="entry name" value="5-HYDROXYISOURATE HYDROLASE"/>
    <property type="match status" value="1"/>
</dbReference>
<dbReference type="Pfam" id="PF00576">
    <property type="entry name" value="Transthyretin"/>
    <property type="match status" value="1"/>
</dbReference>
<evidence type="ECO:0000256" key="3">
    <source>
        <dbReference type="ARBA" id="ARBA00009850"/>
    </source>
</evidence>
<comment type="function">
    <text evidence="2">Catalyzes the hydrolysis of 5-hydroxyisourate (HIU) to 2-oxo-4-hydroxy-4-carboxy-5-ureidoimidazoline (OHCU).</text>
</comment>
<dbReference type="InterPro" id="IPR023418">
    <property type="entry name" value="Thyroxine_BS"/>
</dbReference>
<feature type="binding site" evidence="7">
    <location>
        <position position="114"/>
    </location>
    <ligand>
        <name>substrate</name>
    </ligand>
</feature>
<keyword evidence="6 8" id="KW-0378">Hydrolase</keyword>
<comment type="subunit">
    <text evidence="4 8">Homotetramer.</text>
</comment>
<dbReference type="AlphaFoldDB" id="A0A2N5XWK9"/>
<dbReference type="InterPro" id="IPR023416">
    <property type="entry name" value="Transthyretin/HIU_hydrolase_d"/>
</dbReference>
<comment type="similarity">
    <text evidence="3 8">Belongs to the transthyretin family. 5-hydroxyisourate hydrolase subfamily.</text>
</comment>
<dbReference type="OrthoDB" id="9792386at2"/>
<evidence type="ECO:0000256" key="7">
    <source>
        <dbReference type="PIRSR" id="PIRSR600895-51"/>
    </source>
</evidence>
<feature type="binding site" evidence="7">
    <location>
        <position position="8"/>
    </location>
    <ligand>
        <name>substrate</name>
    </ligand>
</feature>
<evidence type="ECO:0000256" key="4">
    <source>
        <dbReference type="ARBA" id="ARBA00011881"/>
    </source>
</evidence>
<evidence type="ECO:0000256" key="2">
    <source>
        <dbReference type="ARBA" id="ARBA00002704"/>
    </source>
</evidence>
<dbReference type="SUPFAM" id="SSF49472">
    <property type="entry name" value="Transthyretin (synonym: prealbumin)"/>
    <property type="match status" value="1"/>
</dbReference>
<dbReference type="PROSITE" id="PS00768">
    <property type="entry name" value="TRANSTHYRETIN_1"/>
    <property type="match status" value="1"/>
</dbReference>
<reference evidence="10 11" key="1">
    <citation type="submission" date="2018-01" db="EMBL/GenBank/DDBJ databases">
        <title>The draft genome sequence of Cohaesibacter sp. H1304.</title>
        <authorList>
            <person name="Wang N.-N."/>
            <person name="Du Z.-J."/>
        </authorList>
    </citation>
    <scope>NUCLEOTIDE SEQUENCE [LARGE SCALE GENOMIC DNA]</scope>
    <source>
        <strain evidence="10 11">H1304</strain>
    </source>
</reference>
<organism evidence="10 11">
    <name type="scientific">Cohaesibacter celericrescens</name>
    <dbReference type="NCBI Taxonomy" id="2067669"/>
    <lineage>
        <taxon>Bacteria</taxon>
        <taxon>Pseudomonadati</taxon>
        <taxon>Pseudomonadota</taxon>
        <taxon>Alphaproteobacteria</taxon>
        <taxon>Hyphomicrobiales</taxon>
        <taxon>Cohaesibacteraceae</taxon>
    </lineage>
</organism>
<keyword evidence="11" id="KW-1185">Reference proteome</keyword>
<dbReference type="EMBL" id="PKUQ01000001">
    <property type="protein sequence ID" value="PLW78808.1"/>
    <property type="molecule type" value="Genomic_DNA"/>
</dbReference>
<comment type="catalytic activity">
    <reaction evidence="1 8">
        <text>5-hydroxyisourate + H2O = 5-hydroxy-2-oxo-4-ureido-2,5-dihydro-1H-imidazole-5-carboxylate + H(+)</text>
        <dbReference type="Rhea" id="RHEA:23736"/>
        <dbReference type="ChEBI" id="CHEBI:15377"/>
        <dbReference type="ChEBI" id="CHEBI:15378"/>
        <dbReference type="ChEBI" id="CHEBI:18072"/>
        <dbReference type="ChEBI" id="CHEBI:58639"/>
        <dbReference type="EC" id="3.5.2.17"/>
    </reaction>
</comment>
<dbReference type="PANTHER" id="PTHR10395">
    <property type="entry name" value="URICASE AND TRANSTHYRETIN-RELATED"/>
    <property type="match status" value="1"/>
</dbReference>
<evidence type="ECO:0000256" key="8">
    <source>
        <dbReference type="RuleBase" id="RU361270"/>
    </source>
</evidence>
<dbReference type="GO" id="GO:0006144">
    <property type="term" value="P:purine nucleobase metabolic process"/>
    <property type="evidence" value="ECO:0007669"/>
    <property type="project" value="UniProtKB-KW"/>
</dbReference>
<accession>A0A2N5XWK9</accession>
<dbReference type="CDD" id="cd05822">
    <property type="entry name" value="TLP_HIUase"/>
    <property type="match status" value="1"/>
</dbReference>
<gene>
    <name evidence="10" type="primary">uraH</name>
    <name evidence="10" type="ORF">C0081_00760</name>
</gene>
<evidence type="ECO:0000256" key="1">
    <source>
        <dbReference type="ARBA" id="ARBA00001043"/>
    </source>
</evidence>
<name>A0A2N5XWK9_9HYPH</name>
<keyword evidence="5 8" id="KW-0659">Purine metabolism</keyword>
<dbReference type="FunFam" id="2.60.40.180:FF:000005">
    <property type="entry name" value="5-hydroxyisourate hydrolase"/>
    <property type="match status" value="1"/>
</dbReference>
<proteinExistence type="inferred from homology"/>
<protein>
    <recommendedName>
        <fullName evidence="8">5-hydroxyisourate hydrolase</fullName>
        <shortName evidence="8">HIU hydrolase</shortName>
        <shortName evidence="8">HIUHase</shortName>
        <ecNumber evidence="8">3.5.2.17</ecNumber>
    </recommendedName>
</protein>
<dbReference type="InterPro" id="IPR014306">
    <property type="entry name" value="Hydroxyisourate_hydrolase"/>
</dbReference>
<feature type="binding site" evidence="7">
    <location>
        <position position="46"/>
    </location>
    <ligand>
        <name>substrate</name>
    </ligand>
</feature>